<protein>
    <submittedName>
        <fullName evidence="3">Chemotaxis protein CheX</fullName>
    </submittedName>
</protein>
<dbReference type="InterPro" id="IPR038756">
    <property type="entry name" value="CheX-like"/>
</dbReference>
<dbReference type="InterPro" id="IPR028051">
    <property type="entry name" value="CheX-like_dom"/>
</dbReference>
<evidence type="ECO:0000259" key="2">
    <source>
        <dbReference type="Pfam" id="PF13690"/>
    </source>
</evidence>
<sequence length="159" mass="17011">MTMTLSQTIQQQFPAELDRAVQDVFGTMLGVECSPGDAPRKTEPESFSVLIGLAGVISGSCMLRADKTSSHYIASLLTGTEGSSEAMVKDALGEVCNMVAGTWKRSVPELSSMCMLSPPTVISGTDYSLHSMPGEIRMQRYYSIGTTGFAVMLHCSEGQ</sequence>
<feature type="domain" description="Chemotaxis phosphatase CheX-like" evidence="2">
    <location>
        <begin position="48"/>
        <end position="130"/>
    </location>
</feature>
<dbReference type="CDD" id="cd17906">
    <property type="entry name" value="CheX"/>
    <property type="match status" value="1"/>
</dbReference>
<accession>A0A7V4XUL7</accession>
<name>A0A7V4XUL7_9BACT</name>
<dbReference type="Pfam" id="PF13690">
    <property type="entry name" value="CheX"/>
    <property type="match status" value="1"/>
</dbReference>
<keyword evidence="1" id="KW-0145">Chemotaxis</keyword>
<dbReference type="Gene3D" id="3.40.1550.10">
    <property type="entry name" value="CheC-like"/>
    <property type="match status" value="1"/>
</dbReference>
<dbReference type="InterPro" id="IPR028976">
    <property type="entry name" value="CheC-like_sf"/>
</dbReference>
<dbReference type="GO" id="GO:0006935">
    <property type="term" value="P:chemotaxis"/>
    <property type="evidence" value="ECO:0007669"/>
    <property type="project" value="UniProtKB-KW"/>
</dbReference>
<comment type="caution">
    <text evidence="3">The sequence shown here is derived from an EMBL/GenBank/DDBJ whole genome shotgun (WGS) entry which is preliminary data.</text>
</comment>
<evidence type="ECO:0000256" key="1">
    <source>
        <dbReference type="ARBA" id="ARBA00022500"/>
    </source>
</evidence>
<organism evidence="3">
    <name type="scientific">Acidobacterium capsulatum</name>
    <dbReference type="NCBI Taxonomy" id="33075"/>
    <lineage>
        <taxon>Bacteria</taxon>
        <taxon>Pseudomonadati</taxon>
        <taxon>Acidobacteriota</taxon>
        <taxon>Terriglobia</taxon>
        <taxon>Terriglobales</taxon>
        <taxon>Acidobacteriaceae</taxon>
        <taxon>Acidobacterium</taxon>
    </lineage>
</organism>
<reference evidence="3" key="1">
    <citation type="journal article" date="2020" name="mSystems">
        <title>Genome- and Community-Level Interaction Insights into Carbon Utilization and Element Cycling Functions of Hydrothermarchaeota in Hydrothermal Sediment.</title>
        <authorList>
            <person name="Zhou Z."/>
            <person name="Liu Y."/>
            <person name="Xu W."/>
            <person name="Pan J."/>
            <person name="Luo Z.H."/>
            <person name="Li M."/>
        </authorList>
    </citation>
    <scope>NUCLEOTIDE SEQUENCE [LARGE SCALE GENOMIC DNA]</scope>
    <source>
        <strain evidence="3">SpSt-855</strain>
    </source>
</reference>
<dbReference type="EMBL" id="DTKL01000079">
    <property type="protein sequence ID" value="HGY95523.1"/>
    <property type="molecule type" value="Genomic_DNA"/>
</dbReference>
<proteinExistence type="predicted"/>
<gene>
    <name evidence="3" type="ORF">ENW50_12690</name>
</gene>
<dbReference type="SUPFAM" id="SSF103039">
    <property type="entry name" value="CheC-like"/>
    <property type="match status" value="1"/>
</dbReference>
<dbReference type="PANTHER" id="PTHR39452:SF1">
    <property type="entry name" value="CHEY-P PHOSPHATASE CHEX"/>
    <property type="match status" value="1"/>
</dbReference>
<dbReference type="PANTHER" id="PTHR39452">
    <property type="entry name" value="CHEY-P PHOSPHATASE CHEX"/>
    <property type="match status" value="1"/>
</dbReference>
<evidence type="ECO:0000313" key="3">
    <source>
        <dbReference type="EMBL" id="HGY95523.1"/>
    </source>
</evidence>
<dbReference type="AlphaFoldDB" id="A0A7V4XUL7"/>